<dbReference type="GO" id="GO:0003774">
    <property type="term" value="F:cytoskeletal motor activity"/>
    <property type="evidence" value="ECO:0007669"/>
    <property type="project" value="InterPro"/>
</dbReference>
<keyword evidence="8" id="KW-0472">Membrane</keyword>
<evidence type="ECO:0000256" key="6">
    <source>
        <dbReference type="ARBA" id="ARBA00022500"/>
    </source>
</evidence>
<feature type="domain" description="Flagellar motor switch protein FliG middle" evidence="12">
    <location>
        <begin position="122"/>
        <end position="187"/>
    </location>
</feature>
<evidence type="ECO:0000256" key="8">
    <source>
        <dbReference type="ARBA" id="ARBA00023136"/>
    </source>
</evidence>
<comment type="caution">
    <text evidence="14">The sequence shown here is derived from an EMBL/GenBank/DDBJ whole genome shotgun (WGS) entry which is preliminary data.</text>
</comment>
<keyword evidence="6" id="KW-0145">Chemotaxis</keyword>
<keyword evidence="9" id="KW-0975">Bacterial flagellum</keyword>
<dbReference type="OrthoDB" id="7616820at2"/>
<dbReference type="GO" id="GO:0071973">
    <property type="term" value="P:bacterial-type flagellum-dependent cell motility"/>
    <property type="evidence" value="ECO:0007669"/>
    <property type="project" value="InterPro"/>
</dbReference>
<evidence type="ECO:0000313" key="14">
    <source>
        <dbReference type="EMBL" id="TNC73438.1"/>
    </source>
</evidence>
<evidence type="ECO:0000259" key="11">
    <source>
        <dbReference type="Pfam" id="PF01706"/>
    </source>
</evidence>
<dbReference type="Proteomes" id="UP000305709">
    <property type="component" value="Unassembled WGS sequence"/>
</dbReference>
<name>A0A5C4NJ45_9RHOB</name>
<dbReference type="GO" id="GO:0006935">
    <property type="term" value="P:chemotaxis"/>
    <property type="evidence" value="ECO:0007669"/>
    <property type="project" value="UniProtKB-KW"/>
</dbReference>
<keyword evidence="14" id="KW-0966">Cell projection</keyword>
<comment type="subcellular location">
    <subcellularLocation>
        <location evidence="1">Bacterial flagellum basal body</location>
    </subcellularLocation>
    <subcellularLocation>
        <location evidence="2">Cell membrane</location>
        <topology evidence="2">Peripheral membrane protein</topology>
        <orientation evidence="2">Cytoplasmic side</orientation>
    </subcellularLocation>
</comment>
<organism evidence="14 15">
    <name type="scientific">Rubellimicrobium roseum</name>
    <dbReference type="NCBI Taxonomy" id="687525"/>
    <lineage>
        <taxon>Bacteria</taxon>
        <taxon>Pseudomonadati</taxon>
        <taxon>Pseudomonadota</taxon>
        <taxon>Alphaproteobacteria</taxon>
        <taxon>Rhodobacterales</taxon>
        <taxon>Roseobacteraceae</taxon>
        <taxon>Rubellimicrobium</taxon>
    </lineage>
</organism>
<dbReference type="Pfam" id="PF14841">
    <property type="entry name" value="FliG_M"/>
    <property type="match status" value="1"/>
</dbReference>
<dbReference type="InterPro" id="IPR011002">
    <property type="entry name" value="FliG_a-hlx"/>
</dbReference>
<keyword evidence="14" id="KW-0969">Cilium</keyword>
<dbReference type="RefSeq" id="WP_139080761.1">
    <property type="nucleotide sequence ID" value="NZ_VDFV01000004.1"/>
</dbReference>
<feature type="domain" description="Flagellar motor switch protein FliG C-terminal" evidence="11">
    <location>
        <begin position="223"/>
        <end position="335"/>
    </location>
</feature>
<dbReference type="InterPro" id="IPR023087">
    <property type="entry name" value="Flg_Motor_Flig_C"/>
</dbReference>
<comment type="function">
    <text evidence="10">FliG is one of three proteins (FliG, FliN, FliM) that forms the rotor-mounted switch complex (C ring), located at the base of the basal body. This complex interacts with the CheY and CheZ chemotaxis proteins, in addition to contacting components of the motor that determine the direction of flagellar rotation.</text>
</comment>
<dbReference type="AlphaFoldDB" id="A0A5C4NJ45"/>
<evidence type="ECO:0000256" key="4">
    <source>
        <dbReference type="ARBA" id="ARBA00021870"/>
    </source>
</evidence>
<accession>A0A5C4NJ45</accession>
<dbReference type="Pfam" id="PF01706">
    <property type="entry name" value="FliG_C"/>
    <property type="match status" value="1"/>
</dbReference>
<evidence type="ECO:0000259" key="12">
    <source>
        <dbReference type="Pfam" id="PF14841"/>
    </source>
</evidence>
<dbReference type="InterPro" id="IPR028263">
    <property type="entry name" value="FliG_N"/>
</dbReference>
<protein>
    <recommendedName>
        <fullName evidence="4">Flagellar motor switch protein FliG</fullName>
    </recommendedName>
</protein>
<dbReference type="Gene3D" id="1.10.220.30">
    <property type="match status" value="3"/>
</dbReference>
<dbReference type="EMBL" id="VDFV01000004">
    <property type="protein sequence ID" value="TNC73438.1"/>
    <property type="molecule type" value="Genomic_DNA"/>
</dbReference>
<proteinExistence type="inferred from homology"/>
<gene>
    <name evidence="14" type="ORF">FHG71_06240</name>
</gene>
<dbReference type="InterPro" id="IPR032779">
    <property type="entry name" value="FliG_M"/>
</dbReference>
<keyword evidence="15" id="KW-1185">Reference proteome</keyword>
<comment type="similarity">
    <text evidence="3">Belongs to the FliG family.</text>
</comment>
<dbReference type="GO" id="GO:0009425">
    <property type="term" value="C:bacterial-type flagellum basal body"/>
    <property type="evidence" value="ECO:0007669"/>
    <property type="project" value="UniProtKB-SubCell"/>
</dbReference>
<evidence type="ECO:0000256" key="2">
    <source>
        <dbReference type="ARBA" id="ARBA00004413"/>
    </source>
</evidence>
<keyword evidence="14" id="KW-0282">Flagellum</keyword>
<evidence type="ECO:0000256" key="7">
    <source>
        <dbReference type="ARBA" id="ARBA00022779"/>
    </source>
</evidence>
<evidence type="ECO:0000313" key="15">
    <source>
        <dbReference type="Proteomes" id="UP000305709"/>
    </source>
</evidence>
<dbReference type="Pfam" id="PF14842">
    <property type="entry name" value="FliG_N"/>
    <property type="match status" value="1"/>
</dbReference>
<dbReference type="PRINTS" id="PR00954">
    <property type="entry name" value="FLGMOTORFLIG"/>
</dbReference>
<keyword evidence="7" id="KW-0283">Flagellar rotation</keyword>
<evidence type="ECO:0000256" key="5">
    <source>
        <dbReference type="ARBA" id="ARBA00022475"/>
    </source>
</evidence>
<keyword evidence="5" id="KW-1003">Cell membrane</keyword>
<evidence type="ECO:0000256" key="10">
    <source>
        <dbReference type="ARBA" id="ARBA00025598"/>
    </source>
</evidence>
<evidence type="ECO:0000256" key="9">
    <source>
        <dbReference type="ARBA" id="ARBA00023143"/>
    </source>
</evidence>
<sequence>MTLAPDPARLDRRRKAAIVVRLLLSDGQLPPLSGLPEEAQVRLTREMAQLSVVDRSTLDAVIAEFADELEGVGLAVQGGEESALAALSSHISPSAAARLKAEAALRNGTDPWGAVAALGIPELAALLTRESVEVAAVALSKLPVAKAAEVLGKLPGEQARRITYAVSRTSRVAPEAVLRIGRALAEDYCMAPAPAFAAPPEERLGAILNSSPPATREEVLGGLDAADRDFAAGVRRAIFTWVHLPRRLRAADVPKVLRGVEPRTAALALAAAARGAPDEVATAEFLLGSLPQRLAESLREEMAGIERIKPAEAEAAQATVVTAVRDRAAAGEIELVDPEEAGA</sequence>
<evidence type="ECO:0000256" key="1">
    <source>
        <dbReference type="ARBA" id="ARBA00004117"/>
    </source>
</evidence>
<dbReference type="SUPFAM" id="SSF48029">
    <property type="entry name" value="FliG"/>
    <property type="match status" value="2"/>
</dbReference>
<feature type="domain" description="Flagellar motor switch protein FliG N-terminal" evidence="13">
    <location>
        <begin position="10"/>
        <end position="112"/>
    </location>
</feature>
<evidence type="ECO:0000259" key="13">
    <source>
        <dbReference type="Pfam" id="PF14842"/>
    </source>
</evidence>
<reference evidence="14 15" key="1">
    <citation type="submission" date="2019-06" db="EMBL/GenBank/DDBJ databases">
        <authorList>
            <person name="Jiang L."/>
        </authorList>
    </citation>
    <scope>NUCLEOTIDE SEQUENCE [LARGE SCALE GENOMIC DNA]</scope>
    <source>
        <strain evidence="14 15">YIM 48858</strain>
    </source>
</reference>
<dbReference type="PANTHER" id="PTHR30534:SF0">
    <property type="entry name" value="FLAGELLAR MOTOR SWITCH PROTEIN FLIG"/>
    <property type="match status" value="1"/>
</dbReference>
<evidence type="ECO:0000256" key="3">
    <source>
        <dbReference type="ARBA" id="ARBA00010299"/>
    </source>
</evidence>
<dbReference type="GO" id="GO:0005886">
    <property type="term" value="C:plasma membrane"/>
    <property type="evidence" value="ECO:0007669"/>
    <property type="project" value="UniProtKB-SubCell"/>
</dbReference>
<dbReference type="InterPro" id="IPR000090">
    <property type="entry name" value="Flg_Motor_Flig"/>
</dbReference>
<dbReference type="PANTHER" id="PTHR30534">
    <property type="entry name" value="FLAGELLAR MOTOR SWITCH PROTEIN FLIG"/>
    <property type="match status" value="1"/>
</dbReference>